<evidence type="ECO:0000256" key="2">
    <source>
        <dbReference type="SAM" id="MobiDB-lite"/>
    </source>
</evidence>
<sequence>MDFIKYCDENRILLAIYPPHATHTLQPLDILQHENERLREALLNEKKCRQRGKPLLLEAPEDWHGGAVFWSPTKVQDARERQAQKDANEEALQLQKSEQQRLKEQKKQEKKDLQEERARLRLAAKEIRLQQQQSKAIEREEARIAKQIEKQLRQDLQTSKKGARRRAKAPSLLPAPTTAPKAVEVVKMDIEDVGSLVPKETRTRKVLPPQRYRT</sequence>
<dbReference type="Proteomes" id="UP000800035">
    <property type="component" value="Unassembled WGS sequence"/>
</dbReference>
<dbReference type="OrthoDB" id="3795736at2759"/>
<name>A0A6A5TAQ9_9PLEO</name>
<reference evidence="3" key="1">
    <citation type="journal article" date="2020" name="Stud. Mycol.">
        <title>101 Dothideomycetes genomes: a test case for predicting lifestyles and emergence of pathogens.</title>
        <authorList>
            <person name="Haridas S."/>
            <person name="Albert R."/>
            <person name="Binder M."/>
            <person name="Bloem J."/>
            <person name="Labutti K."/>
            <person name="Salamov A."/>
            <person name="Andreopoulos B."/>
            <person name="Baker S."/>
            <person name="Barry K."/>
            <person name="Bills G."/>
            <person name="Bluhm B."/>
            <person name="Cannon C."/>
            <person name="Castanera R."/>
            <person name="Culley D."/>
            <person name="Daum C."/>
            <person name="Ezra D."/>
            <person name="Gonzalez J."/>
            <person name="Henrissat B."/>
            <person name="Kuo A."/>
            <person name="Liang C."/>
            <person name="Lipzen A."/>
            <person name="Lutzoni F."/>
            <person name="Magnuson J."/>
            <person name="Mondo S."/>
            <person name="Nolan M."/>
            <person name="Ohm R."/>
            <person name="Pangilinan J."/>
            <person name="Park H.-J."/>
            <person name="Ramirez L."/>
            <person name="Alfaro M."/>
            <person name="Sun H."/>
            <person name="Tritt A."/>
            <person name="Yoshinaga Y."/>
            <person name="Zwiers L.-H."/>
            <person name="Turgeon B."/>
            <person name="Goodwin S."/>
            <person name="Spatafora J."/>
            <person name="Crous P."/>
            <person name="Grigoriev I."/>
        </authorList>
    </citation>
    <scope>NUCLEOTIDE SEQUENCE</scope>
    <source>
        <strain evidence="3">CBS 675.92</strain>
    </source>
</reference>
<protein>
    <recommendedName>
        <fullName evidence="5">DDE-1 domain-containing protein</fullName>
    </recommendedName>
</protein>
<gene>
    <name evidence="3" type="ORF">CC80DRAFT_598971</name>
</gene>
<evidence type="ECO:0000313" key="4">
    <source>
        <dbReference type="Proteomes" id="UP000800035"/>
    </source>
</evidence>
<feature type="region of interest" description="Disordered" evidence="2">
    <location>
        <begin position="153"/>
        <end position="176"/>
    </location>
</feature>
<dbReference type="AlphaFoldDB" id="A0A6A5TAQ9"/>
<evidence type="ECO:0000313" key="3">
    <source>
        <dbReference type="EMBL" id="KAF1949380.1"/>
    </source>
</evidence>
<accession>A0A6A5TAQ9</accession>
<proteinExistence type="predicted"/>
<evidence type="ECO:0000256" key="1">
    <source>
        <dbReference type="SAM" id="Coils"/>
    </source>
</evidence>
<feature type="coiled-coil region" evidence="1">
    <location>
        <begin position="80"/>
        <end position="140"/>
    </location>
</feature>
<keyword evidence="4" id="KW-1185">Reference proteome</keyword>
<dbReference type="EMBL" id="ML977038">
    <property type="protein sequence ID" value="KAF1949380.1"/>
    <property type="molecule type" value="Genomic_DNA"/>
</dbReference>
<evidence type="ECO:0008006" key="5">
    <source>
        <dbReference type="Google" id="ProtNLM"/>
    </source>
</evidence>
<organism evidence="3 4">
    <name type="scientific">Byssothecium circinans</name>
    <dbReference type="NCBI Taxonomy" id="147558"/>
    <lineage>
        <taxon>Eukaryota</taxon>
        <taxon>Fungi</taxon>
        <taxon>Dikarya</taxon>
        <taxon>Ascomycota</taxon>
        <taxon>Pezizomycotina</taxon>
        <taxon>Dothideomycetes</taxon>
        <taxon>Pleosporomycetidae</taxon>
        <taxon>Pleosporales</taxon>
        <taxon>Massarineae</taxon>
        <taxon>Massarinaceae</taxon>
        <taxon>Byssothecium</taxon>
    </lineage>
</organism>
<keyword evidence="1" id="KW-0175">Coiled coil</keyword>